<dbReference type="InterPro" id="IPR050446">
    <property type="entry name" value="FAD-oxidoreductase/Apoptosis"/>
</dbReference>
<comment type="caution">
    <text evidence="7">The sequence shown here is derived from an EMBL/GenBank/DDBJ whole genome shotgun (WGS) entry which is preliminary data.</text>
</comment>
<dbReference type="PRINTS" id="PR00368">
    <property type="entry name" value="FADPNR"/>
</dbReference>
<name>A0A963Z5B5_9PROT</name>
<accession>A0A963Z5B5</accession>
<dbReference type="Pfam" id="PF07992">
    <property type="entry name" value="Pyr_redox_2"/>
    <property type="match status" value="1"/>
</dbReference>
<proteinExistence type="predicted"/>
<dbReference type="InterPro" id="IPR028202">
    <property type="entry name" value="Reductase_C"/>
</dbReference>
<dbReference type="GO" id="GO:0016651">
    <property type="term" value="F:oxidoreductase activity, acting on NAD(P)H"/>
    <property type="evidence" value="ECO:0007669"/>
    <property type="project" value="TreeGrafter"/>
</dbReference>
<dbReference type="Pfam" id="PF14759">
    <property type="entry name" value="Reductase_C"/>
    <property type="match status" value="1"/>
</dbReference>
<evidence type="ECO:0000259" key="6">
    <source>
        <dbReference type="Pfam" id="PF14759"/>
    </source>
</evidence>
<evidence type="ECO:0000256" key="1">
    <source>
        <dbReference type="ARBA" id="ARBA00001974"/>
    </source>
</evidence>
<keyword evidence="2" id="KW-0285">Flavoprotein</keyword>
<dbReference type="PRINTS" id="PR00411">
    <property type="entry name" value="PNDRDTASEI"/>
</dbReference>
<organism evidence="7 8">
    <name type="scientific">Acidisoma cellulosilyticum</name>
    <dbReference type="NCBI Taxonomy" id="2802395"/>
    <lineage>
        <taxon>Bacteria</taxon>
        <taxon>Pseudomonadati</taxon>
        <taxon>Pseudomonadota</taxon>
        <taxon>Alphaproteobacteria</taxon>
        <taxon>Acetobacterales</taxon>
        <taxon>Acidocellaceae</taxon>
        <taxon>Acidisoma</taxon>
    </lineage>
</organism>
<reference evidence="7 8" key="1">
    <citation type="journal article" date="2021" name="Microorganisms">
        <title>Acidisoma silvae sp. nov. and Acidisomacellulosilytica sp. nov., Two Acidophilic Bacteria Isolated from Decaying Wood, Hydrolyzing Cellulose and Producing Poly-3-hydroxybutyrate.</title>
        <authorList>
            <person name="Mieszkin S."/>
            <person name="Pouder E."/>
            <person name="Uroz S."/>
            <person name="Simon-Colin C."/>
            <person name="Alain K."/>
        </authorList>
    </citation>
    <scope>NUCLEOTIDE SEQUENCE [LARGE SCALE GENOMIC DNA]</scope>
    <source>
        <strain evidence="7 8">HW T5.17</strain>
    </source>
</reference>
<dbReference type="AlphaFoldDB" id="A0A963Z5B5"/>
<feature type="domain" description="FAD/NAD(P)-binding" evidence="5">
    <location>
        <begin position="9"/>
        <end position="306"/>
    </location>
</feature>
<evidence type="ECO:0000256" key="2">
    <source>
        <dbReference type="ARBA" id="ARBA00022630"/>
    </source>
</evidence>
<dbReference type="Gene3D" id="3.30.390.30">
    <property type="match status" value="1"/>
</dbReference>
<feature type="domain" description="Reductase C-terminal" evidence="6">
    <location>
        <begin position="325"/>
        <end position="411"/>
    </location>
</feature>
<dbReference type="InterPro" id="IPR036188">
    <property type="entry name" value="FAD/NAD-bd_sf"/>
</dbReference>
<dbReference type="RefSeq" id="WP_227308765.1">
    <property type="nucleotide sequence ID" value="NZ_JAESVA010000006.1"/>
</dbReference>
<evidence type="ECO:0000259" key="5">
    <source>
        <dbReference type="Pfam" id="PF07992"/>
    </source>
</evidence>
<dbReference type="GO" id="GO:0005737">
    <property type="term" value="C:cytoplasm"/>
    <property type="evidence" value="ECO:0007669"/>
    <property type="project" value="TreeGrafter"/>
</dbReference>
<dbReference type="SUPFAM" id="SSF51905">
    <property type="entry name" value="FAD/NAD(P)-binding domain"/>
    <property type="match status" value="2"/>
</dbReference>
<evidence type="ECO:0000313" key="7">
    <source>
        <dbReference type="EMBL" id="MCB8882098.1"/>
    </source>
</evidence>
<dbReference type="Proteomes" id="UP000721844">
    <property type="component" value="Unassembled WGS sequence"/>
</dbReference>
<comment type="cofactor">
    <cofactor evidence="1">
        <name>FAD</name>
        <dbReference type="ChEBI" id="CHEBI:57692"/>
    </cofactor>
</comment>
<keyword evidence="3" id="KW-0274">FAD</keyword>
<keyword evidence="4" id="KW-0560">Oxidoreductase</keyword>
<dbReference type="EMBL" id="JAESVA010000006">
    <property type="protein sequence ID" value="MCB8882098.1"/>
    <property type="molecule type" value="Genomic_DNA"/>
</dbReference>
<evidence type="ECO:0000256" key="3">
    <source>
        <dbReference type="ARBA" id="ARBA00022827"/>
    </source>
</evidence>
<evidence type="ECO:0000313" key="8">
    <source>
        <dbReference type="Proteomes" id="UP000721844"/>
    </source>
</evidence>
<evidence type="ECO:0000256" key="4">
    <source>
        <dbReference type="ARBA" id="ARBA00023002"/>
    </source>
</evidence>
<dbReference type="SUPFAM" id="SSF55424">
    <property type="entry name" value="FAD/NAD-linked reductases, dimerisation (C-terminal) domain"/>
    <property type="match status" value="1"/>
</dbReference>
<dbReference type="InterPro" id="IPR016156">
    <property type="entry name" value="FAD/NAD-linked_Rdtase_dimer_sf"/>
</dbReference>
<dbReference type="PANTHER" id="PTHR43557">
    <property type="entry name" value="APOPTOSIS-INDUCING FACTOR 1"/>
    <property type="match status" value="1"/>
</dbReference>
<gene>
    <name evidence="7" type="ORF">ACELLULO517_17770</name>
</gene>
<keyword evidence="8" id="KW-1185">Reference proteome</keyword>
<sequence>MQPQADAGIVIIGAGEAGTRAALTLRERHYAGPITLIGTETHLPYERPPLSKAAQTALDHPAPAIIGGADALAGQDIDYRSGVTVTGIDRAAKTLGLQDGPPLPYAQLLLATGARPRTLSLPGATAESVLYLRTFGDALALRGQLAHGIRLVVIGGGFIGLEVAASALARGCTVTVVEMAPRILGRAVPAEIAARVATHHRAAGITIIEGIGLTAIEPRAQGSAVLLADGRALEADAVIAGIGAIPETALAEAAGLAIENGIRVDGRLATDDPAIFAAGDCCAFPHPVFGGRRLRLEAWRNAQDQGRHVAGSMLGDMAEFATVPWFWSDQHGDTLQIAGLPDEGDRTVVRDIAGMPFLFHLKAGRLVGASAFGPIGKVAKDIRLAEMLIQAGSSPDPAALADPTIKLKSLLQSRVAAA</sequence>
<dbReference type="PANTHER" id="PTHR43557:SF2">
    <property type="entry name" value="RIESKE DOMAIN-CONTAINING PROTEIN-RELATED"/>
    <property type="match status" value="1"/>
</dbReference>
<protein>
    <submittedName>
        <fullName evidence="7">FAD-dependent oxidoreductase</fullName>
    </submittedName>
</protein>
<dbReference type="InterPro" id="IPR023753">
    <property type="entry name" value="FAD/NAD-binding_dom"/>
</dbReference>
<dbReference type="Gene3D" id="3.50.50.60">
    <property type="entry name" value="FAD/NAD(P)-binding domain"/>
    <property type="match status" value="2"/>
</dbReference>